<evidence type="ECO:0000256" key="1">
    <source>
        <dbReference type="SAM" id="Phobius"/>
    </source>
</evidence>
<keyword evidence="1" id="KW-1133">Transmembrane helix</keyword>
<dbReference type="Proteomes" id="UP000677082">
    <property type="component" value="Unassembled WGS sequence"/>
</dbReference>
<reference evidence="3 4" key="1">
    <citation type="submission" date="2021-03" db="EMBL/GenBank/DDBJ databases">
        <title>Whole genome shotgun sequence of Actinoplanes toevensis NBRC 105298.</title>
        <authorList>
            <person name="Komaki H."/>
            <person name="Tamura T."/>
        </authorList>
    </citation>
    <scope>NUCLEOTIDE SEQUENCE [LARGE SCALE GENOMIC DNA]</scope>
    <source>
        <strain evidence="3 4">NBRC 105298</strain>
    </source>
</reference>
<dbReference type="AlphaFoldDB" id="A0A919W5C7"/>
<sequence>MNIRRWIADPFVRGLTGLPLALAAVPMAPAGRSAAAGRRQLRVAARFPGPGAGPGAGSAVRDIGVGRVLGHSALMLVPAALAFALAAMQLFLAWSGYLYPLRPDTIAALGHPFTPDRQVLPGAWGGPTLAGAWAVHAAVALGSQAVCAVLLVGLCVVQNAGARWLAKP</sequence>
<feature type="chain" id="PRO_5038802061" evidence="2">
    <location>
        <begin position="24"/>
        <end position="168"/>
    </location>
</feature>
<keyword evidence="2" id="KW-0732">Signal</keyword>
<organism evidence="3 4">
    <name type="scientific">Paractinoplanes toevensis</name>
    <dbReference type="NCBI Taxonomy" id="571911"/>
    <lineage>
        <taxon>Bacteria</taxon>
        <taxon>Bacillati</taxon>
        <taxon>Actinomycetota</taxon>
        <taxon>Actinomycetes</taxon>
        <taxon>Micromonosporales</taxon>
        <taxon>Micromonosporaceae</taxon>
        <taxon>Paractinoplanes</taxon>
    </lineage>
</organism>
<feature type="transmembrane region" description="Helical" evidence="1">
    <location>
        <begin position="73"/>
        <end position="94"/>
    </location>
</feature>
<dbReference type="RefSeq" id="WP_213007039.1">
    <property type="nucleotide sequence ID" value="NZ_BOQN01000040.1"/>
</dbReference>
<feature type="transmembrane region" description="Helical" evidence="1">
    <location>
        <begin position="133"/>
        <end position="157"/>
    </location>
</feature>
<accession>A0A919W5C7</accession>
<evidence type="ECO:0000256" key="2">
    <source>
        <dbReference type="SAM" id="SignalP"/>
    </source>
</evidence>
<gene>
    <name evidence="3" type="ORF">Ato02nite_029210</name>
</gene>
<dbReference type="EMBL" id="BOQN01000040">
    <property type="protein sequence ID" value="GIM91128.1"/>
    <property type="molecule type" value="Genomic_DNA"/>
</dbReference>
<protein>
    <submittedName>
        <fullName evidence="3">Uncharacterized protein</fullName>
    </submittedName>
</protein>
<name>A0A919W5C7_9ACTN</name>
<keyword evidence="1" id="KW-0472">Membrane</keyword>
<evidence type="ECO:0000313" key="3">
    <source>
        <dbReference type="EMBL" id="GIM91128.1"/>
    </source>
</evidence>
<keyword evidence="4" id="KW-1185">Reference proteome</keyword>
<evidence type="ECO:0000313" key="4">
    <source>
        <dbReference type="Proteomes" id="UP000677082"/>
    </source>
</evidence>
<proteinExistence type="predicted"/>
<comment type="caution">
    <text evidence="3">The sequence shown here is derived from an EMBL/GenBank/DDBJ whole genome shotgun (WGS) entry which is preliminary data.</text>
</comment>
<feature type="signal peptide" evidence="2">
    <location>
        <begin position="1"/>
        <end position="23"/>
    </location>
</feature>
<keyword evidence="1" id="KW-0812">Transmembrane</keyword>